<dbReference type="Proteomes" id="UP000694549">
    <property type="component" value="Unplaced"/>
</dbReference>
<dbReference type="AlphaFoldDB" id="A0A8B9UFQ9"/>
<dbReference type="PANTHER" id="PTHR21678">
    <property type="entry name" value="GROWTH INHIBITION AND DIFFERENTIATION RELATED PROTEIN 88"/>
    <property type="match status" value="1"/>
</dbReference>
<evidence type="ECO:0000256" key="1">
    <source>
        <dbReference type="SAM" id="MobiDB-lite"/>
    </source>
</evidence>
<feature type="compositionally biased region" description="Basic and acidic residues" evidence="1">
    <location>
        <begin position="100"/>
        <end position="114"/>
    </location>
</feature>
<dbReference type="InterPro" id="IPR012677">
    <property type="entry name" value="Nucleotide-bd_a/b_plait_sf"/>
</dbReference>
<sequence length="910" mass="94602">MRALDGFLALLIRRQFMHPDIHNLGGGGTMQPEAEGGRARRRKPDMALYVPKARRERAAQEAAAKHREPEKQRPALDVSRGGSEGQRRSPGARTHVGRAAGRESKAGARPKEPRAASAGDGRVPGTHSRGSKAGTEPGGSPEGLEALPSVQEPSVDLSAAQPSGRQDNSSQDVGLRDRSCGVMRTVPDPLTPQGAQPGAAGVTSEPGGDPDSPTAAPPSEVCRTEPGGSEHRGDSTPELGTDLSGCLAQGALQQAGEGSPGSAPQLSCEGEGLEAQKEEKKEHGVSLLTGQNEGCAPGATGEEEERQGGSTVAAPGGAACEAGCSRGSVGAELVPPGQGAGSTAQLLPEHTGQLLPGKEQSAAGAGDAAGEGVPAPHGSTGAGSSAPGAESGAGEGAPPGSHEAPPSLELLCRGVEQLSAGTWAEEQAQGDEDEDSLQQHREEEEEEEGGPRSGSPKPGQASTGTQSHDSPGGEESWDALFNDDGDCLDPRLLEELSGGQKRRQSLQEPRFDYYGAEPAAPDLSDDELPHVIEIYDFPPDFRTEDLLRVFCSYQKKGFDIKWVDDTHALGIFSSPITARDALSTKHLMVKTRPLSQGTRAAKAKARAYADYLQPAKERPETSAALARRLVIGALGVRSPQTPAQRDAERRKLQEARGELCPREPLPALPGFSPDPGEEPWAAGGWWGLGIYPVCPHREEAAGEQAAGGCVGRPGLSCLRFQPCWRCRQGPEPLSAGRQGTGTWGWSCACRCPMGSVQDGAGARPRGARGLFEAVQALSPLGATSWCCPSCQDRVPWCCGGSQGDAGSSVGTALATHCGSATATPGVVNESVFYFANKYHLFCLAWPVRRACSSAGCPASPPCISLGVCHVCAASLSRCRGFPPCGAVGERQEGQGRAGMCWQGPCLHARP</sequence>
<keyword evidence="3" id="KW-1185">Reference proteome</keyword>
<feature type="compositionally biased region" description="Basic and acidic residues" evidence="1">
    <location>
        <begin position="56"/>
        <end position="74"/>
    </location>
</feature>
<evidence type="ECO:0000313" key="2">
    <source>
        <dbReference type="Ensembl" id="ENSAZOP00000008741.1"/>
    </source>
</evidence>
<reference evidence="2" key="2">
    <citation type="submission" date="2025-09" db="UniProtKB">
        <authorList>
            <consortium name="Ensembl"/>
        </authorList>
    </citation>
    <scope>IDENTIFICATION</scope>
</reference>
<evidence type="ECO:0000313" key="3">
    <source>
        <dbReference type="Proteomes" id="UP000694549"/>
    </source>
</evidence>
<feature type="region of interest" description="Disordered" evidence="1">
    <location>
        <begin position="23"/>
        <end position="315"/>
    </location>
</feature>
<protein>
    <recommendedName>
        <fullName evidence="4">R3H and coiled-coil domain-containing protein 1-like</fullName>
    </recommendedName>
</protein>
<accession>A0A8B9UFQ9</accession>
<feature type="compositionally biased region" description="Acidic residues" evidence="1">
    <location>
        <begin position="475"/>
        <end position="484"/>
    </location>
</feature>
<feature type="region of interest" description="Disordered" evidence="1">
    <location>
        <begin position="327"/>
        <end position="484"/>
    </location>
</feature>
<dbReference type="InterPro" id="IPR039884">
    <property type="entry name" value="R3HC1/R3HCL"/>
</dbReference>
<feature type="compositionally biased region" description="Basic and acidic residues" evidence="1">
    <location>
        <begin position="274"/>
        <end position="284"/>
    </location>
</feature>
<dbReference type="Ensembl" id="ENSAZOT00000009331.1">
    <property type="protein sequence ID" value="ENSAZOP00000008741.1"/>
    <property type="gene ID" value="ENSAZOG00000005551.1"/>
</dbReference>
<organism evidence="2 3">
    <name type="scientific">Anas zonorhyncha</name>
    <name type="common">Eastern spot-billed duck</name>
    <dbReference type="NCBI Taxonomy" id="75864"/>
    <lineage>
        <taxon>Eukaryota</taxon>
        <taxon>Metazoa</taxon>
        <taxon>Chordata</taxon>
        <taxon>Craniata</taxon>
        <taxon>Vertebrata</taxon>
        <taxon>Euteleostomi</taxon>
        <taxon>Archelosauria</taxon>
        <taxon>Archosauria</taxon>
        <taxon>Dinosauria</taxon>
        <taxon>Saurischia</taxon>
        <taxon>Theropoda</taxon>
        <taxon>Coelurosauria</taxon>
        <taxon>Aves</taxon>
        <taxon>Neognathae</taxon>
        <taxon>Galloanserae</taxon>
        <taxon>Anseriformes</taxon>
        <taxon>Anatidae</taxon>
        <taxon>Anatinae</taxon>
        <taxon>Anas</taxon>
    </lineage>
</organism>
<feature type="compositionally biased region" description="Low complexity" evidence="1">
    <location>
        <begin position="398"/>
        <end position="407"/>
    </location>
</feature>
<dbReference type="Gene3D" id="3.30.70.330">
    <property type="match status" value="1"/>
</dbReference>
<feature type="compositionally biased region" description="Polar residues" evidence="1">
    <location>
        <begin position="160"/>
        <end position="172"/>
    </location>
</feature>
<feature type="compositionally biased region" description="Polar residues" evidence="1">
    <location>
        <begin position="460"/>
        <end position="469"/>
    </location>
</feature>
<name>A0A8B9UFQ9_9AVES</name>
<dbReference type="PANTHER" id="PTHR21678:SF7">
    <property type="entry name" value="COILED-COIL DOMAIN-CONTAINING PROTEIN R3HCC1L"/>
    <property type="match status" value="1"/>
</dbReference>
<proteinExistence type="predicted"/>
<reference evidence="2" key="1">
    <citation type="submission" date="2025-08" db="UniProtKB">
        <authorList>
            <consortium name="Ensembl"/>
        </authorList>
    </citation>
    <scope>IDENTIFICATION</scope>
</reference>
<evidence type="ECO:0008006" key="4">
    <source>
        <dbReference type="Google" id="ProtNLM"/>
    </source>
</evidence>
<feature type="compositionally biased region" description="Low complexity" evidence="1">
    <location>
        <begin position="362"/>
        <end position="390"/>
    </location>
</feature>